<reference evidence="6 7" key="1">
    <citation type="submission" date="2016-11" db="EMBL/GenBank/DDBJ databases">
        <authorList>
            <person name="Varghese N."/>
            <person name="Submissions S."/>
        </authorList>
    </citation>
    <scope>NUCLEOTIDE SEQUENCE [LARGE SCALE GENOMIC DNA]</scope>
    <source>
        <strain evidence="6 7">NFIX07</strain>
    </source>
</reference>
<proteinExistence type="predicted"/>
<evidence type="ECO:0000256" key="4">
    <source>
        <dbReference type="PROSITE-ProRule" id="PRU00236"/>
    </source>
</evidence>
<dbReference type="PANTHER" id="PTHR11085:SF4">
    <property type="entry name" value="NAD-DEPENDENT PROTEIN DEACYLASE"/>
    <property type="match status" value="1"/>
</dbReference>
<evidence type="ECO:0000256" key="2">
    <source>
        <dbReference type="ARBA" id="ARBA00022679"/>
    </source>
</evidence>
<dbReference type="EC" id="2.3.1.286" evidence="1"/>
<evidence type="ECO:0000313" key="6">
    <source>
        <dbReference type="EMBL" id="SFZ75440.1"/>
    </source>
</evidence>
<dbReference type="PANTHER" id="PTHR11085">
    <property type="entry name" value="NAD-DEPENDENT PROTEIN DEACYLASE SIRTUIN-5, MITOCHONDRIAL-RELATED"/>
    <property type="match status" value="1"/>
</dbReference>
<dbReference type="InterPro" id="IPR050134">
    <property type="entry name" value="NAD-dep_sirtuin_deacylases"/>
</dbReference>
<dbReference type="Proteomes" id="UP000182665">
    <property type="component" value="Unassembled WGS sequence"/>
</dbReference>
<dbReference type="InterPro" id="IPR003000">
    <property type="entry name" value="Sirtuin"/>
</dbReference>
<evidence type="ECO:0000256" key="3">
    <source>
        <dbReference type="ARBA" id="ARBA00023027"/>
    </source>
</evidence>
<keyword evidence="7" id="KW-1185">Reference proteome</keyword>
<dbReference type="Gene3D" id="3.40.50.1220">
    <property type="entry name" value="TPP-binding domain"/>
    <property type="match status" value="1"/>
</dbReference>
<evidence type="ECO:0000259" key="5">
    <source>
        <dbReference type="PROSITE" id="PS50305"/>
    </source>
</evidence>
<dbReference type="EMBL" id="FPKT01000002">
    <property type="protein sequence ID" value="SFZ75440.1"/>
    <property type="molecule type" value="Genomic_DNA"/>
</dbReference>
<evidence type="ECO:0000256" key="1">
    <source>
        <dbReference type="ARBA" id="ARBA00012928"/>
    </source>
</evidence>
<evidence type="ECO:0000313" key="7">
    <source>
        <dbReference type="Proteomes" id="UP000182665"/>
    </source>
</evidence>
<comment type="caution">
    <text evidence="4">Lacks conserved residue(s) required for the propagation of feature annotation.</text>
</comment>
<dbReference type="Pfam" id="PF02146">
    <property type="entry name" value="SIR2"/>
    <property type="match status" value="1"/>
</dbReference>
<feature type="domain" description="Deacetylase sirtuin-type" evidence="5">
    <location>
        <begin position="15"/>
        <end position="110"/>
    </location>
</feature>
<accession>A0ABY1H300</accession>
<dbReference type="InterPro" id="IPR026590">
    <property type="entry name" value="Ssirtuin_cat_dom"/>
</dbReference>
<dbReference type="PROSITE" id="PS50305">
    <property type="entry name" value="SIRTUIN"/>
    <property type="match status" value="1"/>
</dbReference>
<organism evidence="6 7">
    <name type="scientific">Staphylococcus pasteuri</name>
    <dbReference type="NCBI Taxonomy" id="45972"/>
    <lineage>
        <taxon>Bacteria</taxon>
        <taxon>Bacillati</taxon>
        <taxon>Bacillota</taxon>
        <taxon>Bacilli</taxon>
        <taxon>Bacillales</taxon>
        <taxon>Staphylococcaceae</taxon>
        <taxon>Staphylococcus</taxon>
    </lineage>
</organism>
<dbReference type="SUPFAM" id="SSF52467">
    <property type="entry name" value="DHS-like NAD/FAD-binding domain"/>
    <property type="match status" value="1"/>
</dbReference>
<keyword evidence="3" id="KW-0520">NAD</keyword>
<comment type="caution">
    <text evidence="6">The sequence shown here is derived from an EMBL/GenBank/DDBJ whole genome shotgun (WGS) entry which is preliminary data.</text>
</comment>
<dbReference type="Gene3D" id="3.30.1600.10">
    <property type="entry name" value="SIR2/SIRT2 'Small Domain"/>
    <property type="match status" value="1"/>
</dbReference>
<name>A0ABY1H300_9STAP</name>
<protein>
    <recommendedName>
        <fullName evidence="1">protein acetyllysine N-acetyltransferase</fullName>
        <ecNumber evidence="1">2.3.1.286</ecNumber>
    </recommendedName>
</protein>
<gene>
    <name evidence="6" type="ORF">SAMN03097721_01186</name>
</gene>
<sequence length="110" mass="12525">MLKVICCIIYFLQEGVFLNNKIESLKQLIDNSEKIVFFTGAGVSVASGVPDFRSMGGLFDEISKDGYSPEYLLSHDYFEDDPDGFINFCHKRLIYADKLPNSVHEWIAHL</sequence>
<keyword evidence="2" id="KW-0808">Transferase</keyword>
<dbReference type="InterPro" id="IPR029035">
    <property type="entry name" value="DHS-like_NAD/FAD-binding_dom"/>
</dbReference>
<dbReference type="InterPro" id="IPR026591">
    <property type="entry name" value="Sirtuin_cat_small_dom_sf"/>
</dbReference>